<evidence type="ECO:0000259" key="1">
    <source>
        <dbReference type="Pfam" id="PF10646"/>
    </source>
</evidence>
<dbReference type="Pfam" id="PF10646">
    <property type="entry name" value="Germane"/>
    <property type="match status" value="1"/>
</dbReference>
<dbReference type="Pfam" id="PF10647">
    <property type="entry name" value="Gmad1"/>
    <property type="match status" value="1"/>
</dbReference>
<name>A0ABP5EX39_9MICO</name>
<proteinExistence type="predicted"/>
<keyword evidence="5" id="KW-1185">Reference proteome</keyword>
<dbReference type="InterPro" id="IPR018910">
    <property type="entry name" value="LpqB_C"/>
</dbReference>
<reference evidence="5" key="1">
    <citation type="journal article" date="2019" name="Int. J. Syst. Evol. Microbiol.">
        <title>The Global Catalogue of Microorganisms (GCM) 10K type strain sequencing project: providing services to taxonomists for standard genome sequencing and annotation.</title>
        <authorList>
            <consortium name="The Broad Institute Genomics Platform"/>
            <consortium name="The Broad Institute Genome Sequencing Center for Infectious Disease"/>
            <person name="Wu L."/>
            <person name="Ma J."/>
        </authorList>
    </citation>
    <scope>NUCLEOTIDE SEQUENCE [LARGE SCALE GENOMIC DNA]</scope>
    <source>
        <strain evidence="5">JCM 14546</strain>
    </source>
</reference>
<dbReference type="SUPFAM" id="SSF63825">
    <property type="entry name" value="YWTD domain"/>
    <property type="match status" value="1"/>
</dbReference>
<dbReference type="Pfam" id="PF25976">
    <property type="entry name" value="LpqB_N"/>
    <property type="match status" value="1"/>
</dbReference>
<accession>A0ABP5EX39</accession>
<gene>
    <name evidence="4" type="ORF">GCM10009755_18100</name>
</gene>
<evidence type="ECO:0000259" key="3">
    <source>
        <dbReference type="Pfam" id="PF25976"/>
    </source>
</evidence>
<dbReference type="RefSeq" id="WP_344308963.1">
    <property type="nucleotide sequence ID" value="NZ_BAAANO010000016.1"/>
</dbReference>
<comment type="caution">
    <text evidence="4">The sequence shown here is derived from an EMBL/GenBank/DDBJ whole genome shotgun (WGS) entry which is preliminary data.</text>
</comment>
<sequence>MTRRTHSPAGRRSRPRGLAPVAGALAAVVLVSGCASIPSGGGVGVIPLDDTDSAVQSQIDAEGPAEGDGPDEIVRGFLAAGSGYADDFEVARSFLTEDFSTEWNPFANVTVLTPGTNFDGMTAEVTTDQQTVSFSVPVQAVLDDRRIMREANPGAMSDLEFTLRQVNGEWRIAHAPQGIVLSSANFSTLFQAYPLFFYTPDYTALVPDTRWFVRSPATASEVMTEYLRGPADYLSGAVASAIPEGTQLDPRSVTVAEGQAQVGLSQQIEDLDPVTLERAIDQITATLGEVGAITSVQVSGPSGTLVPGANLDPTGVGMKDARPVALSENAIVRISGTTVEAVPGLDAPVEGASDPAVSDAQIHDFGSGTVYAYLSGDGRELRRQILGTQAQGGTGGAAVVAEGEDLVAPSVDRFGLVWTGERTSDGRIRTISAAGTETGLNAEFLDGRTVARLAVSRDGTRLAVLSTGEDDAPRIDVVGILRNVDGHPTGLASSAPLAVGTTFRSITDFSWAGPDQLVVLGAREAGGSPQPYVQHLPGLLDSLGSIDGSSSITAAEDLRSVRAGTESGDLFTYGGGSWQKVVGAAVFDVSYPG</sequence>
<evidence type="ECO:0000259" key="2">
    <source>
        <dbReference type="Pfam" id="PF10647"/>
    </source>
</evidence>
<evidence type="ECO:0008006" key="6">
    <source>
        <dbReference type="Google" id="ProtNLM"/>
    </source>
</evidence>
<dbReference type="PROSITE" id="PS51257">
    <property type="entry name" value="PROKAR_LIPOPROTEIN"/>
    <property type="match status" value="1"/>
</dbReference>
<evidence type="ECO:0000313" key="5">
    <source>
        <dbReference type="Proteomes" id="UP001500755"/>
    </source>
</evidence>
<feature type="domain" description="Lipoprotein LpqB N-terminal" evidence="3">
    <location>
        <begin position="63"/>
        <end position="186"/>
    </location>
</feature>
<feature type="domain" description="Lipoprotein LpqB C-terminal" evidence="2">
    <location>
        <begin position="330"/>
        <end position="585"/>
    </location>
</feature>
<protein>
    <recommendedName>
        <fullName evidence="6">Sporulation and spore germination</fullName>
    </recommendedName>
</protein>
<dbReference type="Proteomes" id="UP001500755">
    <property type="component" value="Unassembled WGS sequence"/>
</dbReference>
<dbReference type="InterPro" id="IPR059026">
    <property type="entry name" value="LpqB_N"/>
</dbReference>
<evidence type="ECO:0000313" key="4">
    <source>
        <dbReference type="EMBL" id="GAA2008065.1"/>
    </source>
</evidence>
<organism evidence="4 5">
    <name type="scientific">Brevibacterium samyangense</name>
    <dbReference type="NCBI Taxonomy" id="366888"/>
    <lineage>
        <taxon>Bacteria</taxon>
        <taxon>Bacillati</taxon>
        <taxon>Actinomycetota</taxon>
        <taxon>Actinomycetes</taxon>
        <taxon>Micrococcales</taxon>
        <taxon>Brevibacteriaceae</taxon>
        <taxon>Brevibacterium</taxon>
    </lineage>
</organism>
<dbReference type="InterPro" id="IPR019606">
    <property type="entry name" value="GerMN"/>
</dbReference>
<feature type="domain" description="GerMN" evidence="1">
    <location>
        <begin position="195"/>
        <end position="298"/>
    </location>
</feature>
<dbReference type="EMBL" id="BAAANO010000016">
    <property type="protein sequence ID" value="GAA2008065.1"/>
    <property type="molecule type" value="Genomic_DNA"/>
</dbReference>